<evidence type="ECO:0000256" key="5">
    <source>
        <dbReference type="SAM" id="MobiDB-lite"/>
    </source>
</evidence>
<feature type="transmembrane region" description="Helical" evidence="6">
    <location>
        <begin position="239"/>
        <end position="257"/>
    </location>
</feature>
<feature type="transmembrane region" description="Helical" evidence="6">
    <location>
        <begin position="301"/>
        <end position="320"/>
    </location>
</feature>
<protein>
    <recommendedName>
        <fullName evidence="7">Ion transport domain-containing protein</fullName>
    </recommendedName>
</protein>
<feature type="domain" description="Ion transport" evidence="7">
    <location>
        <begin position="240"/>
        <end position="368"/>
    </location>
</feature>
<dbReference type="InterPro" id="IPR027359">
    <property type="entry name" value="Volt_channel_dom_sf"/>
</dbReference>
<evidence type="ECO:0000256" key="1">
    <source>
        <dbReference type="ARBA" id="ARBA00004141"/>
    </source>
</evidence>
<dbReference type="SUPFAM" id="SSF81324">
    <property type="entry name" value="Voltage-gated potassium channels"/>
    <property type="match status" value="1"/>
</dbReference>
<keyword evidence="10" id="KW-1185">Reference proteome</keyword>
<dbReference type="EMBL" id="JH992982">
    <property type="protein sequence ID" value="EKX49470.1"/>
    <property type="molecule type" value="Genomic_DNA"/>
</dbReference>
<proteinExistence type="predicted"/>
<organism evidence="8">
    <name type="scientific">Guillardia theta (strain CCMP2712)</name>
    <name type="common">Cryptophyte</name>
    <dbReference type="NCBI Taxonomy" id="905079"/>
    <lineage>
        <taxon>Eukaryota</taxon>
        <taxon>Cryptophyceae</taxon>
        <taxon>Pyrenomonadales</taxon>
        <taxon>Geminigeraceae</taxon>
        <taxon>Guillardia</taxon>
    </lineage>
</organism>
<dbReference type="HOGENOM" id="CLU_649649_0_0_1"/>
<evidence type="ECO:0000313" key="8">
    <source>
        <dbReference type="EMBL" id="EKX49470.1"/>
    </source>
</evidence>
<evidence type="ECO:0000313" key="10">
    <source>
        <dbReference type="Proteomes" id="UP000011087"/>
    </source>
</evidence>
<evidence type="ECO:0000256" key="2">
    <source>
        <dbReference type="ARBA" id="ARBA00022692"/>
    </source>
</evidence>
<feature type="compositionally biased region" description="Low complexity" evidence="5">
    <location>
        <begin position="94"/>
        <end position="105"/>
    </location>
</feature>
<dbReference type="GO" id="GO:0016020">
    <property type="term" value="C:membrane"/>
    <property type="evidence" value="ECO:0007669"/>
    <property type="project" value="UniProtKB-SubCell"/>
</dbReference>
<dbReference type="AlphaFoldDB" id="L1JMP7"/>
<evidence type="ECO:0000256" key="4">
    <source>
        <dbReference type="ARBA" id="ARBA00023136"/>
    </source>
</evidence>
<accession>L1JMP7</accession>
<feature type="transmembrane region" description="Helical" evidence="6">
    <location>
        <begin position="269"/>
        <end position="289"/>
    </location>
</feature>
<keyword evidence="2 6" id="KW-0812">Transmembrane</keyword>
<reference evidence="10" key="2">
    <citation type="submission" date="2012-11" db="EMBL/GenBank/DDBJ databases">
        <authorList>
            <person name="Kuo A."/>
            <person name="Curtis B.A."/>
            <person name="Tanifuji G."/>
            <person name="Burki F."/>
            <person name="Gruber A."/>
            <person name="Irimia M."/>
            <person name="Maruyama S."/>
            <person name="Arias M.C."/>
            <person name="Ball S.G."/>
            <person name="Gile G.H."/>
            <person name="Hirakawa Y."/>
            <person name="Hopkins J.F."/>
            <person name="Rensing S.A."/>
            <person name="Schmutz J."/>
            <person name="Symeonidi A."/>
            <person name="Elias M."/>
            <person name="Eveleigh R.J."/>
            <person name="Herman E.K."/>
            <person name="Klute M.J."/>
            <person name="Nakayama T."/>
            <person name="Obornik M."/>
            <person name="Reyes-Prieto A."/>
            <person name="Armbrust E.V."/>
            <person name="Aves S.J."/>
            <person name="Beiko R.G."/>
            <person name="Coutinho P."/>
            <person name="Dacks J.B."/>
            <person name="Durnford D.G."/>
            <person name="Fast N.M."/>
            <person name="Green B.R."/>
            <person name="Grisdale C."/>
            <person name="Hempe F."/>
            <person name="Henrissat B."/>
            <person name="Hoppner M.P."/>
            <person name="Ishida K.-I."/>
            <person name="Kim E."/>
            <person name="Koreny L."/>
            <person name="Kroth P.G."/>
            <person name="Liu Y."/>
            <person name="Malik S.-B."/>
            <person name="Maier U.G."/>
            <person name="McRose D."/>
            <person name="Mock T."/>
            <person name="Neilson J.A."/>
            <person name="Onodera N.T."/>
            <person name="Poole A.M."/>
            <person name="Pritham E.J."/>
            <person name="Richards T.A."/>
            <person name="Rocap G."/>
            <person name="Roy S.W."/>
            <person name="Sarai C."/>
            <person name="Schaack S."/>
            <person name="Shirato S."/>
            <person name="Slamovits C.H."/>
            <person name="Spencer D.F."/>
            <person name="Suzuki S."/>
            <person name="Worden A.Z."/>
            <person name="Zauner S."/>
            <person name="Barry K."/>
            <person name="Bell C."/>
            <person name="Bharti A.K."/>
            <person name="Crow J.A."/>
            <person name="Grimwood J."/>
            <person name="Kramer R."/>
            <person name="Lindquist E."/>
            <person name="Lucas S."/>
            <person name="Salamov A."/>
            <person name="McFadden G.I."/>
            <person name="Lane C.E."/>
            <person name="Keeling P.J."/>
            <person name="Gray M.W."/>
            <person name="Grigoriev I.V."/>
            <person name="Archibald J.M."/>
        </authorList>
    </citation>
    <scope>NUCLEOTIDE SEQUENCE</scope>
    <source>
        <strain evidence="10">CCMP2712</strain>
    </source>
</reference>
<sequence length="423" mass="46702">MKDNATTVKRKVILMEHRRLAVQAQGYELGKEQTDSARTREGARSKAVVKMRMTVVLSIAAISLGRLTCVAASTGGESRLCASAADGGDQVPGSPLSESSSSLEFSVERDDWQRAEGEDANVTSSSSVRAWKDSLVKILSLNQNWFDKGEEQHTEMKDLPAESATRNRRHDSSWGATAARYSGGLSKAVDGTMKDLEGGMLYLQDDGPSYMRVSSSRMTSADRWKSAASQLIYSPIAKFYYGLMILVTVVELVVTLADPHRSPHTTWFIGLELFMVAMLVNEVMIRYIAEGSPTSFFRSKSNIFDMAVALLCLFTVTFLILMPSTMNGVQEWVPLVALRIRDFLRILRLIFLFKNHRKAQLAGQSIMHLRIDETDADHLMGSSNCIFDSPSHDPLDKQAVDMSAAFGKHIASPPLSPVPPQTL</sequence>
<keyword evidence="4 6" id="KW-0472">Membrane</keyword>
<dbReference type="GeneID" id="17305932"/>
<dbReference type="PANTHER" id="PTHR38483">
    <property type="entry name" value="CHROMOSOME 1, WHOLE GENOME SHOTGUN SEQUENCE"/>
    <property type="match status" value="1"/>
</dbReference>
<dbReference type="KEGG" id="gtt:GUITHDRAFT_104998"/>
<gene>
    <name evidence="8" type="ORF">GUITHDRAFT_104998</name>
</gene>
<feature type="region of interest" description="Disordered" evidence="5">
    <location>
        <begin position="84"/>
        <end position="109"/>
    </location>
</feature>
<evidence type="ECO:0000313" key="9">
    <source>
        <dbReference type="EnsemblProtists" id="EKX49470"/>
    </source>
</evidence>
<dbReference type="PaxDb" id="55529-EKX49470"/>
<dbReference type="PANTHER" id="PTHR38483:SF1">
    <property type="entry name" value="ION TRANSPORT DOMAIN-CONTAINING PROTEIN"/>
    <property type="match status" value="1"/>
</dbReference>
<dbReference type="Gene3D" id="1.20.120.350">
    <property type="entry name" value="Voltage-gated potassium channels. Chain C"/>
    <property type="match status" value="1"/>
</dbReference>
<name>L1JMP7_GUITC</name>
<reference evidence="9" key="3">
    <citation type="submission" date="2015-06" db="UniProtKB">
        <authorList>
            <consortium name="EnsemblProtists"/>
        </authorList>
    </citation>
    <scope>IDENTIFICATION</scope>
</reference>
<evidence type="ECO:0000256" key="3">
    <source>
        <dbReference type="ARBA" id="ARBA00022989"/>
    </source>
</evidence>
<keyword evidence="3 6" id="KW-1133">Transmembrane helix</keyword>
<dbReference type="GO" id="GO:0005216">
    <property type="term" value="F:monoatomic ion channel activity"/>
    <property type="evidence" value="ECO:0007669"/>
    <property type="project" value="InterPro"/>
</dbReference>
<dbReference type="InterPro" id="IPR005821">
    <property type="entry name" value="Ion_trans_dom"/>
</dbReference>
<comment type="subcellular location">
    <subcellularLocation>
        <location evidence="1">Membrane</location>
        <topology evidence="1">Multi-pass membrane protein</topology>
    </subcellularLocation>
</comment>
<dbReference type="EnsemblProtists" id="EKX49470">
    <property type="protein sequence ID" value="EKX49470"/>
    <property type="gene ID" value="GUITHDRAFT_104998"/>
</dbReference>
<evidence type="ECO:0000256" key="6">
    <source>
        <dbReference type="SAM" id="Phobius"/>
    </source>
</evidence>
<reference evidence="8 10" key="1">
    <citation type="journal article" date="2012" name="Nature">
        <title>Algal genomes reveal evolutionary mosaicism and the fate of nucleomorphs.</title>
        <authorList>
            <consortium name="DOE Joint Genome Institute"/>
            <person name="Curtis B.A."/>
            <person name="Tanifuji G."/>
            <person name="Burki F."/>
            <person name="Gruber A."/>
            <person name="Irimia M."/>
            <person name="Maruyama S."/>
            <person name="Arias M.C."/>
            <person name="Ball S.G."/>
            <person name="Gile G.H."/>
            <person name="Hirakawa Y."/>
            <person name="Hopkins J.F."/>
            <person name="Kuo A."/>
            <person name="Rensing S.A."/>
            <person name="Schmutz J."/>
            <person name="Symeonidi A."/>
            <person name="Elias M."/>
            <person name="Eveleigh R.J."/>
            <person name="Herman E.K."/>
            <person name="Klute M.J."/>
            <person name="Nakayama T."/>
            <person name="Obornik M."/>
            <person name="Reyes-Prieto A."/>
            <person name="Armbrust E.V."/>
            <person name="Aves S.J."/>
            <person name="Beiko R.G."/>
            <person name="Coutinho P."/>
            <person name="Dacks J.B."/>
            <person name="Durnford D.G."/>
            <person name="Fast N.M."/>
            <person name="Green B.R."/>
            <person name="Grisdale C.J."/>
            <person name="Hempel F."/>
            <person name="Henrissat B."/>
            <person name="Hoppner M.P."/>
            <person name="Ishida K."/>
            <person name="Kim E."/>
            <person name="Koreny L."/>
            <person name="Kroth P.G."/>
            <person name="Liu Y."/>
            <person name="Malik S.B."/>
            <person name="Maier U.G."/>
            <person name="McRose D."/>
            <person name="Mock T."/>
            <person name="Neilson J.A."/>
            <person name="Onodera N.T."/>
            <person name="Poole A.M."/>
            <person name="Pritham E.J."/>
            <person name="Richards T.A."/>
            <person name="Rocap G."/>
            <person name="Roy S.W."/>
            <person name="Sarai C."/>
            <person name="Schaack S."/>
            <person name="Shirato S."/>
            <person name="Slamovits C.H."/>
            <person name="Spencer D.F."/>
            <person name="Suzuki S."/>
            <person name="Worden A.Z."/>
            <person name="Zauner S."/>
            <person name="Barry K."/>
            <person name="Bell C."/>
            <person name="Bharti A.K."/>
            <person name="Crow J.A."/>
            <person name="Grimwood J."/>
            <person name="Kramer R."/>
            <person name="Lindquist E."/>
            <person name="Lucas S."/>
            <person name="Salamov A."/>
            <person name="McFadden G.I."/>
            <person name="Lane C.E."/>
            <person name="Keeling P.J."/>
            <person name="Gray M.W."/>
            <person name="Grigoriev I.V."/>
            <person name="Archibald J.M."/>
        </authorList>
    </citation>
    <scope>NUCLEOTIDE SEQUENCE</scope>
    <source>
        <strain evidence="8 10">CCMP2712</strain>
    </source>
</reference>
<dbReference type="Proteomes" id="UP000011087">
    <property type="component" value="Unassembled WGS sequence"/>
</dbReference>
<evidence type="ECO:0000259" key="7">
    <source>
        <dbReference type="Pfam" id="PF00520"/>
    </source>
</evidence>
<dbReference type="Pfam" id="PF00520">
    <property type="entry name" value="Ion_trans"/>
    <property type="match status" value="1"/>
</dbReference>
<dbReference type="RefSeq" id="XP_005836450.1">
    <property type="nucleotide sequence ID" value="XM_005836393.1"/>
</dbReference>